<gene>
    <name evidence="1" type="ORF">CUN49_18610</name>
</gene>
<evidence type="ECO:0000313" key="1">
    <source>
        <dbReference type="EMBL" id="PJF33417.1"/>
    </source>
</evidence>
<feature type="non-terminal residue" evidence="1">
    <location>
        <position position="1"/>
    </location>
</feature>
<dbReference type="EMBL" id="PGTM01000951">
    <property type="protein sequence ID" value="PJF33417.1"/>
    <property type="molecule type" value="Genomic_DNA"/>
</dbReference>
<organism evidence="1 2">
    <name type="scientific">Candidatus Thermofonsia Clade 1 bacterium</name>
    <dbReference type="NCBI Taxonomy" id="2364210"/>
    <lineage>
        <taxon>Bacteria</taxon>
        <taxon>Bacillati</taxon>
        <taxon>Chloroflexota</taxon>
        <taxon>Candidatus Thermofontia</taxon>
        <taxon>Candidatus Thermofonsia Clade 1</taxon>
    </lineage>
</organism>
<accession>A0A2M8P787</accession>
<feature type="non-terminal residue" evidence="1">
    <location>
        <position position="104"/>
    </location>
</feature>
<name>A0A2M8P787_9CHLR</name>
<evidence type="ECO:0000313" key="2">
    <source>
        <dbReference type="Proteomes" id="UP000229681"/>
    </source>
</evidence>
<sequence length="104" mass="11374">PQRLYRVSAQQAEYVQEAAAIYQDLSGDYWNTQRLVAGAYAVMRALNLAETLPEPTTVLARAYVGACIGMGSVLGLHSMARFYGRRALACAEQVGDQETLAYVL</sequence>
<dbReference type="AlphaFoldDB" id="A0A2M8P787"/>
<comment type="caution">
    <text evidence="1">The sequence shown here is derived from an EMBL/GenBank/DDBJ whole genome shotgun (WGS) entry which is preliminary data.</text>
</comment>
<dbReference type="Proteomes" id="UP000229681">
    <property type="component" value="Unassembled WGS sequence"/>
</dbReference>
<protein>
    <submittedName>
        <fullName evidence="1">Uncharacterized protein</fullName>
    </submittedName>
</protein>
<proteinExistence type="predicted"/>
<reference evidence="1 2" key="1">
    <citation type="submission" date="2017-11" db="EMBL/GenBank/DDBJ databases">
        <title>Evolution of Phototrophy in the Chloroflexi Phylum Driven by Horizontal Gene Transfer.</title>
        <authorList>
            <person name="Ward L.M."/>
            <person name="Hemp J."/>
            <person name="Shih P.M."/>
            <person name="Mcglynn S.E."/>
            <person name="Fischer W."/>
        </authorList>
    </citation>
    <scope>NUCLEOTIDE SEQUENCE [LARGE SCALE GENOMIC DNA]</scope>
    <source>
        <strain evidence="1">JP3_13</strain>
    </source>
</reference>